<accession>A0A3R8L575</accession>
<comment type="caution">
    <text evidence="1">The sequence shown here is derived from an EMBL/GenBank/DDBJ whole genome shotgun (WGS) entry which is preliminary data.</text>
</comment>
<keyword evidence="2" id="KW-1185">Reference proteome</keyword>
<gene>
    <name evidence="1" type="ORF">EBB54_11525</name>
</gene>
<evidence type="ECO:0000313" key="1">
    <source>
        <dbReference type="EMBL" id="RRK35303.1"/>
    </source>
</evidence>
<evidence type="ECO:0000313" key="2">
    <source>
        <dbReference type="Proteomes" id="UP000274920"/>
    </source>
</evidence>
<dbReference type="Proteomes" id="UP000274920">
    <property type="component" value="Unassembled WGS sequence"/>
</dbReference>
<sequence>MRIKCYCDLYVSDGLKRRKNKILKKLMERTVQPSVYVLTLAQGEQNHLEFYPALLLQQPWYDDAEIFVVGIADGYDAAVYLVEEIVREVLEETGDTDIRGFLAGRQGRFEEGLA</sequence>
<name>A0A3R8L575_9FIRM</name>
<reference evidence="1" key="1">
    <citation type="submission" date="2018-10" db="EMBL/GenBank/DDBJ databases">
        <title>Schaedlerella arabinophila gen. nov. sp. nov., isolated from the mouse intestinal tract and comparative analysis with the genome of the closely related altered Schaedler flora strain ASF502.</title>
        <authorList>
            <person name="Miyake S."/>
            <person name="Soh M."/>
            <person name="Seedorf H."/>
        </authorList>
    </citation>
    <scope>NUCLEOTIDE SEQUENCE [LARGE SCALE GENOMIC DNA]</scope>
    <source>
        <strain evidence="1">DSM 106076</strain>
    </source>
</reference>
<proteinExistence type="predicted"/>
<dbReference type="EMBL" id="RHJS01000002">
    <property type="protein sequence ID" value="RRK35303.1"/>
    <property type="molecule type" value="Genomic_DNA"/>
</dbReference>
<dbReference type="RefSeq" id="WP_125127504.1">
    <property type="nucleotide sequence ID" value="NZ_CASCYM010000008.1"/>
</dbReference>
<dbReference type="AlphaFoldDB" id="A0A3R8L575"/>
<protein>
    <submittedName>
        <fullName evidence="1">Uncharacterized protein</fullName>
    </submittedName>
</protein>
<organism evidence="1 2">
    <name type="scientific">Schaedlerella arabinosiphila</name>
    <dbReference type="NCBI Taxonomy" id="2044587"/>
    <lineage>
        <taxon>Bacteria</taxon>
        <taxon>Bacillati</taxon>
        <taxon>Bacillota</taxon>
        <taxon>Clostridia</taxon>
        <taxon>Lachnospirales</taxon>
        <taxon>Lachnospiraceae</taxon>
        <taxon>Schaedlerella</taxon>
    </lineage>
</organism>